<sequence>MSETIVKNIYKEDKQERKEEEKVASFGSSSSSLINPFNSIHTFQMEREVIESELILPTQFRFKKIQMHEKYQKGQARSRQWKHLKQIIPAENYQNYAPHQPNCKYL</sequence>
<proteinExistence type="predicted"/>
<feature type="compositionally biased region" description="Basic and acidic residues" evidence="1">
    <location>
        <begin position="9"/>
        <end position="23"/>
    </location>
</feature>
<accession>A0A6L2JT50</accession>
<evidence type="ECO:0000256" key="1">
    <source>
        <dbReference type="SAM" id="MobiDB-lite"/>
    </source>
</evidence>
<evidence type="ECO:0000313" key="2">
    <source>
        <dbReference type="EMBL" id="GEU39737.1"/>
    </source>
</evidence>
<name>A0A6L2JT50_TANCI</name>
<comment type="caution">
    <text evidence="2">The sequence shown here is derived from an EMBL/GenBank/DDBJ whole genome shotgun (WGS) entry which is preliminary data.</text>
</comment>
<feature type="region of interest" description="Disordered" evidence="1">
    <location>
        <begin position="1"/>
        <end position="30"/>
    </location>
</feature>
<dbReference type="EMBL" id="BKCJ010001211">
    <property type="protein sequence ID" value="GEU39737.1"/>
    <property type="molecule type" value="Genomic_DNA"/>
</dbReference>
<dbReference type="AlphaFoldDB" id="A0A6L2JT50"/>
<gene>
    <name evidence="2" type="ORF">Tci_011715</name>
</gene>
<reference evidence="2" key="1">
    <citation type="journal article" date="2019" name="Sci. Rep.">
        <title>Draft genome of Tanacetum cinerariifolium, the natural source of mosquito coil.</title>
        <authorList>
            <person name="Yamashiro T."/>
            <person name="Shiraishi A."/>
            <person name="Satake H."/>
            <person name="Nakayama K."/>
        </authorList>
    </citation>
    <scope>NUCLEOTIDE SEQUENCE</scope>
</reference>
<protein>
    <submittedName>
        <fullName evidence="2">Chromatin-remodeling complex subunit ies6</fullName>
    </submittedName>
</protein>
<organism evidence="2">
    <name type="scientific">Tanacetum cinerariifolium</name>
    <name type="common">Dalmatian daisy</name>
    <name type="synonym">Chrysanthemum cinerariifolium</name>
    <dbReference type="NCBI Taxonomy" id="118510"/>
    <lineage>
        <taxon>Eukaryota</taxon>
        <taxon>Viridiplantae</taxon>
        <taxon>Streptophyta</taxon>
        <taxon>Embryophyta</taxon>
        <taxon>Tracheophyta</taxon>
        <taxon>Spermatophyta</taxon>
        <taxon>Magnoliopsida</taxon>
        <taxon>eudicotyledons</taxon>
        <taxon>Gunneridae</taxon>
        <taxon>Pentapetalae</taxon>
        <taxon>asterids</taxon>
        <taxon>campanulids</taxon>
        <taxon>Asterales</taxon>
        <taxon>Asteraceae</taxon>
        <taxon>Asteroideae</taxon>
        <taxon>Anthemideae</taxon>
        <taxon>Anthemidinae</taxon>
        <taxon>Tanacetum</taxon>
    </lineage>
</organism>